<comment type="caution">
    <text evidence="2">The sequence shown here is derived from an EMBL/GenBank/DDBJ whole genome shotgun (WGS) entry which is preliminary data.</text>
</comment>
<organism evidence="2 3">
    <name type="scientific">Aeromicrobium marinum DSM 15272</name>
    <dbReference type="NCBI Taxonomy" id="585531"/>
    <lineage>
        <taxon>Bacteria</taxon>
        <taxon>Bacillati</taxon>
        <taxon>Actinomycetota</taxon>
        <taxon>Actinomycetes</taxon>
        <taxon>Propionibacteriales</taxon>
        <taxon>Nocardioidaceae</taxon>
        <taxon>Aeromicrobium</taxon>
    </lineage>
</organism>
<protein>
    <recommendedName>
        <fullName evidence="4">DUF2568 domain-containing protein</fullName>
    </recommendedName>
</protein>
<dbReference type="STRING" id="585531.HMPREF0063_12301"/>
<keyword evidence="1" id="KW-0812">Transmembrane</keyword>
<reference evidence="2" key="1">
    <citation type="submission" date="2010-08" db="EMBL/GenBank/DDBJ databases">
        <authorList>
            <person name="Muzny D."/>
            <person name="Qin X."/>
            <person name="Buhay C."/>
            <person name="Dugan-Rocha S."/>
            <person name="Ding Y."/>
            <person name="Chen G."/>
            <person name="Hawes A."/>
            <person name="Holder M."/>
            <person name="Jhangiani S."/>
            <person name="Johnson A."/>
            <person name="Khan Z."/>
            <person name="Li Z."/>
            <person name="Liu W."/>
            <person name="Liu X."/>
            <person name="Perez L."/>
            <person name="Shen H."/>
            <person name="Wang Q."/>
            <person name="Watt J."/>
            <person name="Xi L."/>
            <person name="Xin Y."/>
            <person name="Zhou J."/>
            <person name="Deng J."/>
            <person name="Jiang H."/>
            <person name="Liu Y."/>
            <person name="Qu J."/>
            <person name="Song X.-Z."/>
            <person name="Zhang L."/>
            <person name="Villasana D."/>
            <person name="Johnson A."/>
            <person name="Liu J."/>
            <person name="Liyanage D."/>
            <person name="Lorensuhewa L."/>
            <person name="Robinson T."/>
            <person name="Song A."/>
            <person name="Song B.-B."/>
            <person name="Dinh H."/>
            <person name="Thornton R."/>
            <person name="Coyle M."/>
            <person name="Francisco L."/>
            <person name="Jackson L."/>
            <person name="Javaid M."/>
            <person name="Korchina V."/>
            <person name="Kovar C."/>
            <person name="Mata R."/>
            <person name="Mathew T."/>
            <person name="Ngo R."/>
            <person name="Nguyen L."/>
            <person name="Nguyen N."/>
            <person name="Okwuonu G."/>
            <person name="Ongeri F."/>
            <person name="Pham C."/>
            <person name="Simmons D."/>
            <person name="Wilczek-Boney K."/>
            <person name="Hale W."/>
            <person name="Jakkamsetti A."/>
            <person name="Pham P."/>
            <person name="Ruth R."/>
            <person name="San Lucas F."/>
            <person name="Warren J."/>
            <person name="Zhang J."/>
            <person name="Zhao Z."/>
            <person name="Zhou C."/>
            <person name="Zhu D."/>
            <person name="Lee S."/>
            <person name="Bess C."/>
            <person name="Blankenburg K."/>
            <person name="Forbes L."/>
            <person name="Fu Q."/>
            <person name="Gubbala S."/>
            <person name="Hirani K."/>
            <person name="Jayaseelan J.C."/>
            <person name="Lara F."/>
            <person name="Munidasa M."/>
            <person name="Palculict T."/>
            <person name="Patil S."/>
            <person name="Pu L.-L."/>
            <person name="Saada N."/>
            <person name="Tang L."/>
            <person name="Weissenberger G."/>
            <person name="Zhu Y."/>
            <person name="Hemphill L."/>
            <person name="Shang Y."/>
            <person name="Youmans B."/>
            <person name="Ayvaz T."/>
            <person name="Ross M."/>
            <person name="Santibanez J."/>
            <person name="Aqrawi P."/>
            <person name="Gross S."/>
            <person name="Joshi V."/>
            <person name="Fowler G."/>
            <person name="Nazareth L."/>
            <person name="Reid J."/>
            <person name="Worley K."/>
            <person name="Petrosino J."/>
            <person name="Highlander S."/>
            <person name="Gibbs R."/>
        </authorList>
    </citation>
    <scope>NUCLEOTIDE SEQUENCE [LARGE SCALE GENOMIC DNA]</scope>
    <source>
        <strain evidence="2">DSM 15272</strain>
    </source>
</reference>
<dbReference type="AlphaFoldDB" id="E2SCY9"/>
<evidence type="ECO:0000256" key="1">
    <source>
        <dbReference type="SAM" id="Phobius"/>
    </source>
</evidence>
<proteinExistence type="predicted"/>
<dbReference type="Pfam" id="PF10823">
    <property type="entry name" value="DUF2568"/>
    <property type="match status" value="1"/>
</dbReference>
<evidence type="ECO:0000313" key="2">
    <source>
        <dbReference type="EMBL" id="EFQ83092.1"/>
    </source>
</evidence>
<feature type="transmembrane region" description="Helical" evidence="1">
    <location>
        <begin position="6"/>
        <end position="26"/>
    </location>
</feature>
<dbReference type="HOGENOM" id="CLU_2204463_0_0_11"/>
<feature type="transmembrane region" description="Helical" evidence="1">
    <location>
        <begin position="70"/>
        <end position="103"/>
    </location>
</feature>
<keyword evidence="3" id="KW-1185">Reference proteome</keyword>
<keyword evidence="1" id="KW-1133">Transmembrane helix</keyword>
<dbReference type="EMBL" id="ACLF03000006">
    <property type="protein sequence ID" value="EFQ83092.1"/>
    <property type="molecule type" value="Genomic_DNA"/>
</dbReference>
<evidence type="ECO:0000313" key="3">
    <source>
        <dbReference type="Proteomes" id="UP000003111"/>
    </source>
</evidence>
<gene>
    <name evidence="2" type="ORF">HMPREF0063_12301</name>
</gene>
<name>E2SCY9_9ACTN</name>
<accession>E2SCY9</accession>
<sequence length="107" mass="11242">MGPLDGAALVCEAAMFALLVAVGTQLAGGWRGWALGIFLGLFAVALFVQWSSEASARRLDQPARFGVQSLMFLTVGVYAAAAGLLVWGVLWAAVSISVFALLWRRGG</sequence>
<dbReference type="InterPro" id="IPR021214">
    <property type="entry name" value="DUF2568"/>
</dbReference>
<evidence type="ECO:0008006" key="4">
    <source>
        <dbReference type="Google" id="ProtNLM"/>
    </source>
</evidence>
<keyword evidence="1" id="KW-0472">Membrane</keyword>
<feature type="transmembrane region" description="Helical" evidence="1">
    <location>
        <begin position="33"/>
        <end position="50"/>
    </location>
</feature>
<dbReference type="eggNOG" id="ENOG50328CX">
    <property type="taxonomic scope" value="Bacteria"/>
</dbReference>
<dbReference type="Proteomes" id="UP000003111">
    <property type="component" value="Unassembled WGS sequence"/>
</dbReference>